<feature type="chain" id="PRO_5021343164" description="Lipoprotein" evidence="2">
    <location>
        <begin position="26"/>
        <end position="104"/>
    </location>
</feature>
<dbReference type="GeneID" id="97304895"/>
<evidence type="ECO:0000256" key="1">
    <source>
        <dbReference type="SAM" id="MobiDB-lite"/>
    </source>
</evidence>
<feature type="region of interest" description="Disordered" evidence="1">
    <location>
        <begin position="24"/>
        <end position="76"/>
    </location>
</feature>
<evidence type="ECO:0000313" key="3">
    <source>
        <dbReference type="EMBL" id="TFE39884.1"/>
    </source>
</evidence>
<accession>A0A4Y8MR05</accession>
<keyword evidence="2" id="KW-0732">Signal</keyword>
<evidence type="ECO:0000313" key="4">
    <source>
        <dbReference type="Proteomes" id="UP000297385"/>
    </source>
</evidence>
<proteinExistence type="predicted"/>
<feature type="compositionally biased region" description="Low complexity" evidence="1">
    <location>
        <begin position="24"/>
        <end position="53"/>
    </location>
</feature>
<name>A0A4Y8MR05_9BURK</name>
<comment type="caution">
    <text evidence="3">The sequence shown here is derived from an EMBL/GenBank/DDBJ whole genome shotgun (WGS) entry which is preliminary data.</text>
</comment>
<gene>
    <name evidence="3" type="ORF">E2553_24115</name>
</gene>
<evidence type="ECO:0000256" key="2">
    <source>
        <dbReference type="SAM" id="SignalP"/>
    </source>
</evidence>
<organism evidence="3 4">
    <name type="scientific">Paraburkholderia dipogonis</name>
    <dbReference type="NCBI Taxonomy" id="1211383"/>
    <lineage>
        <taxon>Bacteria</taxon>
        <taxon>Pseudomonadati</taxon>
        <taxon>Pseudomonadota</taxon>
        <taxon>Betaproteobacteria</taxon>
        <taxon>Burkholderiales</taxon>
        <taxon>Burkholderiaceae</taxon>
        <taxon>Paraburkholderia</taxon>
    </lineage>
</organism>
<dbReference type="Proteomes" id="UP000297385">
    <property type="component" value="Unassembled WGS sequence"/>
</dbReference>
<dbReference type="PROSITE" id="PS51257">
    <property type="entry name" value="PROKAR_LIPOPROTEIN"/>
    <property type="match status" value="1"/>
</dbReference>
<protein>
    <recommendedName>
        <fullName evidence="5">Lipoprotein</fullName>
    </recommendedName>
</protein>
<dbReference type="AlphaFoldDB" id="A0A4Y8MR05"/>
<sequence length="104" mass="10140">MRRNQRLASAALVALATLALSGCGADDAAPSTASSTPAVANNDAAPNAAASPATPILNASSPLAADPTAASDPITQNMQASLAADNQQVAPVMHYAPGDSANSN</sequence>
<reference evidence="3 4" key="1">
    <citation type="submission" date="2019-03" db="EMBL/GenBank/DDBJ databases">
        <title>Complete Genome Sequence of Paraburkholderia dipogonis ICMP 19430T, a Nitrogen-fixing Symbiont of the South African Invasive Legume Dipogon lignosus in New Zealand.</title>
        <authorList>
            <person name="De Meyer S.E."/>
        </authorList>
    </citation>
    <scope>NUCLEOTIDE SEQUENCE [LARGE SCALE GENOMIC DNA]</scope>
    <source>
        <strain evidence="3 4">ICMP 19430</strain>
    </source>
</reference>
<dbReference type="EMBL" id="SNVI01000002">
    <property type="protein sequence ID" value="TFE39884.1"/>
    <property type="molecule type" value="Genomic_DNA"/>
</dbReference>
<dbReference type="RefSeq" id="WP_134461098.1">
    <property type="nucleotide sequence ID" value="NZ_JBHMFL010000158.1"/>
</dbReference>
<evidence type="ECO:0008006" key="5">
    <source>
        <dbReference type="Google" id="ProtNLM"/>
    </source>
</evidence>
<feature type="signal peptide" evidence="2">
    <location>
        <begin position="1"/>
        <end position="25"/>
    </location>
</feature>